<reference evidence="5 6" key="1">
    <citation type="submission" date="2016-02" db="EMBL/GenBank/DDBJ databases">
        <authorList>
            <person name="Wen L."/>
            <person name="He K."/>
            <person name="Yang H."/>
        </authorList>
    </citation>
    <scope>NUCLEOTIDE SEQUENCE [LARGE SCALE GENOMIC DNA]</scope>
    <source>
        <strain evidence="5 6">TSA40</strain>
    </source>
</reference>
<dbReference type="InterPro" id="IPR050559">
    <property type="entry name" value="P-Pant_transferase_sf"/>
</dbReference>
<protein>
    <submittedName>
        <fullName evidence="5">Uncharacterized protein</fullName>
    </submittedName>
</protein>
<gene>
    <name evidence="5" type="ORF">AYR66_24225</name>
</gene>
<accession>A0A254THL4</accession>
<evidence type="ECO:0000259" key="4">
    <source>
        <dbReference type="Pfam" id="PF22624"/>
    </source>
</evidence>
<dbReference type="PANTHER" id="PTHR12215:SF10">
    <property type="entry name" value="L-AMINOADIPATE-SEMIALDEHYDE DEHYDROGENASE-PHOSPHOPANTETHEINYL TRANSFERASE"/>
    <property type="match status" value="1"/>
</dbReference>
<dbReference type="SUPFAM" id="SSF56214">
    <property type="entry name" value="4'-phosphopantetheinyl transferase"/>
    <property type="match status" value="2"/>
</dbReference>
<name>A0A254THL4_9BURK</name>
<dbReference type="GO" id="GO:0005829">
    <property type="term" value="C:cytosol"/>
    <property type="evidence" value="ECO:0007669"/>
    <property type="project" value="TreeGrafter"/>
</dbReference>
<feature type="domain" description="4'-phosphopantetheinyl transferase N-terminal" evidence="4">
    <location>
        <begin position="43"/>
        <end position="130"/>
    </location>
</feature>
<dbReference type="Pfam" id="PF01648">
    <property type="entry name" value="ACPS"/>
    <property type="match status" value="1"/>
</dbReference>
<comment type="similarity">
    <text evidence="1">Belongs to the P-Pant transferase superfamily. Gsp/Sfp/HetI/AcpT family.</text>
</comment>
<dbReference type="Pfam" id="PF22624">
    <property type="entry name" value="AASDHPPT_N"/>
    <property type="match status" value="1"/>
</dbReference>
<dbReference type="Proteomes" id="UP000197535">
    <property type="component" value="Unassembled WGS sequence"/>
</dbReference>
<evidence type="ECO:0000256" key="2">
    <source>
        <dbReference type="ARBA" id="ARBA00022679"/>
    </source>
</evidence>
<evidence type="ECO:0000256" key="1">
    <source>
        <dbReference type="ARBA" id="ARBA00010990"/>
    </source>
</evidence>
<dbReference type="GO" id="GO:0019878">
    <property type="term" value="P:lysine biosynthetic process via aminoadipic acid"/>
    <property type="evidence" value="ECO:0007669"/>
    <property type="project" value="TreeGrafter"/>
</dbReference>
<feature type="domain" description="4'-phosphopantetheinyl transferase" evidence="3">
    <location>
        <begin position="136"/>
        <end position="237"/>
    </location>
</feature>
<dbReference type="GO" id="GO:0000287">
    <property type="term" value="F:magnesium ion binding"/>
    <property type="evidence" value="ECO:0007669"/>
    <property type="project" value="InterPro"/>
</dbReference>
<proteinExistence type="inferred from homology"/>
<dbReference type="InterPro" id="IPR055066">
    <property type="entry name" value="AASDHPPT_N"/>
</dbReference>
<dbReference type="Gene3D" id="3.90.470.20">
    <property type="entry name" value="4'-phosphopantetheinyl transferase domain"/>
    <property type="match status" value="2"/>
</dbReference>
<dbReference type="EMBL" id="LSTO01000001">
    <property type="protein sequence ID" value="OWW22140.1"/>
    <property type="molecule type" value="Genomic_DNA"/>
</dbReference>
<dbReference type="PANTHER" id="PTHR12215">
    <property type="entry name" value="PHOSPHOPANTETHEINE TRANSFERASE"/>
    <property type="match status" value="1"/>
</dbReference>
<keyword evidence="2" id="KW-0808">Transferase</keyword>
<evidence type="ECO:0000313" key="6">
    <source>
        <dbReference type="Proteomes" id="UP000197535"/>
    </source>
</evidence>
<comment type="caution">
    <text evidence="5">The sequence shown here is derived from an EMBL/GenBank/DDBJ whole genome shotgun (WGS) entry which is preliminary data.</text>
</comment>
<dbReference type="InterPro" id="IPR037143">
    <property type="entry name" value="4-PPantetheinyl_Trfase_dom_sf"/>
</dbReference>
<organism evidence="5 6">
    <name type="scientific">Noviherbaspirillum denitrificans</name>
    <dbReference type="NCBI Taxonomy" id="1968433"/>
    <lineage>
        <taxon>Bacteria</taxon>
        <taxon>Pseudomonadati</taxon>
        <taxon>Pseudomonadota</taxon>
        <taxon>Betaproteobacteria</taxon>
        <taxon>Burkholderiales</taxon>
        <taxon>Oxalobacteraceae</taxon>
        <taxon>Noviherbaspirillum</taxon>
    </lineage>
</organism>
<dbReference type="AlphaFoldDB" id="A0A254THL4"/>
<evidence type="ECO:0000259" key="3">
    <source>
        <dbReference type="Pfam" id="PF01648"/>
    </source>
</evidence>
<sequence length="255" mass="28288">MPASSPLLGNPIDLKVDANSPLDLDYPELAEGSAICISLTFDWRHQTALHSFALKNTLQDEHARAARFTRQEDSIRNLLGRTLLRRMAAHYGGMDPTQVIRSNTWGKPELPGCTVGCNVSHAGSQVWVAVSRYPHVGVDIELTNSPREYHDVAAGFHPDEIAALRRMTDSRIATIRCWTRKEAISRATGMGVALPLHAYAVECDSRATGWLRLPPPRSEREDWTTVDLPVGKDYVGALAIEGRCDRIQVLRLKVT</sequence>
<keyword evidence="6" id="KW-1185">Reference proteome</keyword>
<dbReference type="RefSeq" id="WP_088708963.1">
    <property type="nucleotide sequence ID" value="NZ_LSTO01000001.1"/>
</dbReference>
<dbReference type="InterPro" id="IPR008278">
    <property type="entry name" value="4-PPantetheinyl_Trfase_dom"/>
</dbReference>
<dbReference type="OrthoDB" id="9808281at2"/>
<dbReference type="GO" id="GO:0008897">
    <property type="term" value="F:holo-[acyl-carrier-protein] synthase activity"/>
    <property type="evidence" value="ECO:0007669"/>
    <property type="project" value="InterPro"/>
</dbReference>
<evidence type="ECO:0000313" key="5">
    <source>
        <dbReference type="EMBL" id="OWW22140.1"/>
    </source>
</evidence>